<protein>
    <submittedName>
        <fullName evidence="2">VP1</fullName>
    </submittedName>
</protein>
<proteinExistence type="predicted"/>
<dbReference type="AlphaFoldDB" id="A0A0M3JGE3"/>
<name>A0A0M3JGE3_ANISI</name>
<feature type="region of interest" description="Disordered" evidence="1">
    <location>
        <begin position="1"/>
        <end position="31"/>
    </location>
</feature>
<evidence type="ECO:0000313" key="2">
    <source>
        <dbReference type="WBParaSite" id="ASIM_0000669801-mRNA-1"/>
    </source>
</evidence>
<reference evidence="2" key="1">
    <citation type="submission" date="2017-02" db="UniProtKB">
        <authorList>
            <consortium name="WormBaseParasite"/>
        </authorList>
    </citation>
    <scope>IDENTIFICATION</scope>
</reference>
<organism evidence="2">
    <name type="scientific">Anisakis simplex</name>
    <name type="common">Herring worm</name>
    <dbReference type="NCBI Taxonomy" id="6269"/>
    <lineage>
        <taxon>Eukaryota</taxon>
        <taxon>Metazoa</taxon>
        <taxon>Ecdysozoa</taxon>
        <taxon>Nematoda</taxon>
        <taxon>Chromadorea</taxon>
        <taxon>Rhabditida</taxon>
        <taxon>Spirurina</taxon>
        <taxon>Ascaridomorpha</taxon>
        <taxon>Ascaridoidea</taxon>
        <taxon>Anisakidae</taxon>
        <taxon>Anisakis</taxon>
        <taxon>Anisakis simplex complex</taxon>
    </lineage>
</organism>
<evidence type="ECO:0000256" key="1">
    <source>
        <dbReference type="SAM" id="MobiDB-lite"/>
    </source>
</evidence>
<dbReference type="WBParaSite" id="ASIM_0000669801-mRNA-1">
    <property type="protein sequence ID" value="ASIM_0000669801-mRNA-1"/>
    <property type="gene ID" value="ASIM_0000669801"/>
</dbReference>
<sequence length="69" mass="7298">LVMNQPANGTVTAPNGQISTNPNGVQSNLNNGTPSLPVSWFDYYGVGFEFTNEVATESMTAPLTSSMVM</sequence>
<accession>A0A0M3JGE3</accession>